<keyword evidence="1" id="KW-0472">Membrane</keyword>
<feature type="domain" description="FecR N-terminal" evidence="3">
    <location>
        <begin position="12"/>
        <end position="49"/>
    </location>
</feature>
<protein>
    <submittedName>
        <fullName evidence="4">DUF4880 domain-containing protein</fullName>
    </submittedName>
</protein>
<dbReference type="Proteomes" id="UP000561077">
    <property type="component" value="Unassembled WGS sequence"/>
</dbReference>
<reference evidence="6 7" key="1">
    <citation type="submission" date="2020-04" db="EMBL/GenBank/DDBJ databases">
        <title>Description of novel Gluconacetobacter.</title>
        <authorList>
            <person name="Sombolestani A."/>
        </authorList>
    </citation>
    <scope>NUCLEOTIDE SEQUENCE [LARGE SCALE GENOMIC DNA]</scope>
    <source>
        <strain evidence="5 6">LMG 1728</strain>
        <strain evidence="4 7">LMG 1731</strain>
    </source>
</reference>
<feature type="transmembrane region" description="Helical" evidence="1">
    <location>
        <begin position="79"/>
        <end position="97"/>
    </location>
</feature>
<evidence type="ECO:0000256" key="1">
    <source>
        <dbReference type="SAM" id="Phobius"/>
    </source>
</evidence>
<evidence type="ECO:0000259" key="2">
    <source>
        <dbReference type="Pfam" id="PF04773"/>
    </source>
</evidence>
<dbReference type="GO" id="GO:0016989">
    <property type="term" value="F:sigma factor antagonist activity"/>
    <property type="evidence" value="ECO:0007669"/>
    <property type="project" value="TreeGrafter"/>
</dbReference>
<dbReference type="EMBL" id="JABEQO010000015">
    <property type="protein sequence ID" value="MBB2165363.1"/>
    <property type="molecule type" value="Genomic_DNA"/>
</dbReference>
<dbReference type="PANTHER" id="PTHR30273">
    <property type="entry name" value="PERIPLASMIC SIGNAL SENSOR AND SIGMA FACTOR ACTIVATOR FECR-RELATED"/>
    <property type="match status" value="1"/>
</dbReference>
<evidence type="ECO:0000259" key="3">
    <source>
        <dbReference type="Pfam" id="PF16220"/>
    </source>
</evidence>
<organism evidence="4 7">
    <name type="scientific">Gluconacetobacter dulcium</name>
    <dbReference type="NCBI Taxonomy" id="2729096"/>
    <lineage>
        <taxon>Bacteria</taxon>
        <taxon>Pseudomonadati</taxon>
        <taxon>Pseudomonadota</taxon>
        <taxon>Alphaproteobacteria</taxon>
        <taxon>Acetobacterales</taxon>
        <taxon>Acetobacteraceae</taxon>
        <taxon>Gluconacetobacter</taxon>
    </lineage>
</organism>
<dbReference type="Pfam" id="PF04773">
    <property type="entry name" value="FecR"/>
    <property type="match status" value="1"/>
</dbReference>
<dbReference type="InterPro" id="IPR006860">
    <property type="entry name" value="FecR"/>
</dbReference>
<dbReference type="Proteomes" id="UP000540490">
    <property type="component" value="Unassembled WGS sequence"/>
</dbReference>
<evidence type="ECO:0000313" key="6">
    <source>
        <dbReference type="Proteomes" id="UP000540490"/>
    </source>
</evidence>
<evidence type="ECO:0000313" key="4">
    <source>
        <dbReference type="EMBL" id="MBB2165363.1"/>
    </source>
</evidence>
<evidence type="ECO:0000313" key="7">
    <source>
        <dbReference type="Proteomes" id="UP000561077"/>
    </source>
</evidence>
<dbReference type="Pfam" id="PF16220">
    <property type="entry name" value="DUF4880"/>
    <property type="match status" value="1"/>
</dbReference>
<keyword evidence="6" id="KW-1185">Reference proteome</keyword>
<dbReference type="AlphaFoldDB" id="A0A7W4IM32"/>
<keyword evidence="1" id="KW-0812">Transmembrane</keyword>
<dbReference type="RefSeq" id="WP_182974399.1">
    <property type="nucleotide sequence ID" value="NZ_JABEQN010000015.1"/>
</dbReference>
<accession>A0A7W4IM32</accession>
<comment type="caution">
    <text evidence="4">The sequence shown here is derived from an EMBL/GenBank/DDBJ whole genome shotgun (WGS) entry which is preliminary data.</text>
</comment>
<name>A0A7W4IM32_9PROT</name>
<dbReference type="EMBL" id="JABEQN010000015">
    <property type="protein sequence ID" value="MBB2194470.1"/>
    <property type="molecule type" value="Genomic_DNA"/>
</dbReference>
<dbReference type="PIRSF" id="PIRSF018266">
    <property type="entry name" value="FecR"/>
    <property type="match status" value="1"/>
</dbReference>
<evidence type="ECO:0000313" key="5">
    <source>
        <dbReference type="EMBL" id="MBB2194470.1"/>
    </source>
</evidence>
<dbReference type="InterPro" id="IPR032623">
    <property type="entry name" value="FecR_N"/>
</dbReference>
<sequence>MPDDNRSVERMAADWFMLLREEPDDADLRTQFDEWLAADVRHAAAWADASGTARIIADSTAEWDGYDIRRSSRRRGWRLYALAGLAAAACIAGLMVGPDVMLRLKADRVTGTGQTETVRLDDGSVVHLAPRSALAYDFSSDHTRRVRLLEGEALFEVRHDAGRPFVVTTAEATTTDLGTVFDVRTDGDVTTVAVRSGRVRVQRNDSGAAPRELGAGDWWRAEAGAADQAGDLTPELVADWTNGTVFVQNQPISEVIARLRPWYSGRIIQTDSVLSARKVTGAYDLRHPEETLRLIIEPYGGRVVRITPWVIIVRGH</sequence>
<keyword evidence="1" id="KW-1133">Transmembrane helix</keyword>
<dbReference type="Gene3D" id="3.55.50.30">
    <property type="match status" value="1"/>
</dbReference>
<dbReference type="InterPro" id="IPR012373">
    <property type="entry name" value="Ferrdict_sens_TM"/>
</dbReference>
<gene>
    <name evidence="5" type="ORF">HLH25_12660</name>
    <name evidence="4" type="ORF">HLH26_12630</name>
</gene>
<feature type="domain" description="FecR protein" evidence="2">
    <location>
        <begin position="109"/>
        <end position="200"/>
    </location>
</feature>
<proteinExistence type="predicted"/>
<dbReference type="Gene3D" id="2.60.120.1440">
    <property type="match status" value="1"/>
</dbReference>
<dbReference type="PANTHER" id="PTHR30273:SF2">
    <property type="entry name" value="PROTEIN FECR"/>
    <property type="match status" value="1"/>
</dbReference>